<name>A0A5K7ZL39_9BACT</name>
<keyword evidence="5 6" id="KW-0482">Metalloprotease</keyword>
<dbReference type="KEGG" id="dov:DSCO28_21970"/>
<sequence>MNACHACKAPNDSDAIFCTSCGTRLHNDTPAGVAAHRPKAVSTGQRITMVVGCALALGLGLALIVGLTRYITDTAAKSAVREVEKTLPKISDFVPDIAKVIPKSKKDVAKIVDTAVGTDQSTGELKGDPEKFAPDLRDIEYCRDHHYTKTDCTDLLTDTFQQGAYVVQGELAQITQLPVEEENRIGRTVAKQIAKKFGGAMDKDKEWQRYVQTLGNKLVSHVNRPGIAYHFHVIRNAAINAFAIPGGGIYVYTGLLQKIDNEAQLAAVLAHEIKHVDLRHCIFVFQMIKKLPEAMQNPYLFSAGKMITNPYSARQEADADRRGVDLIYSFGYSPYRIVAFWQSLATPHKETGRSTPEASGLGTILGNVFEEVDNVLRSHPRPTKRVCLLKNHIIDLTEAHPAKRVYVGKWNFKNKETMFEKRV</sequence>
<dbReference type="InterPro" id="IPR001915">
    <property type="entry name" value="Peptidase_M48"/>
</dbReference>
<reference evidence="9 10" key="1">
    <citation type="submission" date="2019-11" db="EMBL/GenBank/DDBJ databases">
        <title>Comparative genomics of hydrocarbon-degrading Desulfosarcina strains.</title>
        <authorList>
            <person name="Watanabe M."/>
            <person name="Kojima H."/>
            <person name="Fukui M."/>
        </authorList>
    </citation>
    <scope>NUCLEOTIDE SEQUENCE [LARGE SCALE GENOMIC DNA]</scope>
    <source>
        <strain evidence="9 10">28bB2T</strain>
    </source>
</reference>
<proteinExistence type="inferred from homology"/>
<dbReference type="Proteomes" id="UP000425960">
    <property type="component" value="Chromosome"/>
</dbReference>
<accession>A0A5K7ZL39</accession>
<evidence type="ECO:0000256" key="3">
    <source>
        <dbReference type="ARBA" id="ARBA00022801"/>
    </source>
</evidence>
<keyword evidence="7" id="KW-0472">Membrane</keyword>
<dbReference type="PANTHER" id="PTHR22726">
    <property type="entry name" value="METALLOENDOPEPTIDASE OMA1"/>
    <property type="match status" value="1"/>
</dbReference>
<evidence type="ECO:0000259" key="8">
    <source>
        <dbReference type="Pfam" id="PF01435"/>
    </source>
</evidence>
<feature type="transmembrane region" description="Helical" evidence="7">
    <location>
        <begin position="47"/>
        <end position="71"/>
    </location>
</feature>
<evidence type="ECO:0000256" key="7">
    <source>
        <dbReference type="SAM" id="Phobius"/>
    </source>
</evidence>
<dbReference type="GO" id="GO:0046872">
    <property type="term" value="F:metal ion binding"/>
    <property type="evidence" value="ECO:0007669"/>
    <property type="project" value="UniProtKB-KW"/>
</dbReference>
<dbReference type="Gene3D" id="3.30.2010.10">
    <property type="entry name" value="Metalloproteases ('zincins'), catalytic domain"/>
    <property type="match status" value="1"/>
</dbReference>
<comment type="cofactor">
    <cofactor evidence="6">
        <name>Zn(2+)</name>
        <dbReference type="ChEBI" id="CHEBI:29105"/>
    </cofactor>
    <text evidence="6">Binds 1 zinc ion per subunit.</text>
</comment>
<evidence type="ECO:0000256" key="6">
    <source>
        <dbReference type="RuleBase" id="RU003983"/>
    </source>
</evidence>
<protein>
    <recommendedName>
        <fullName evidence="8">Peptidase M48 domain-containing protein</fullName>
    </recommendedName>
</protein>
<evidence type="ECO:0000256" key="5">
    <source>
        <dbReference type="ARBA" id="ARBA00023049"/>
    </source>
</evidence>
<evidence type="ECO:0000313" key="9">
    <source>
        <dbReference type="EMBL" id="BBO81631.1"/>
    </source>
</evidence>
<dbReference type="GO" id="GO:0016020">
    <property type="term" value="C:membrane"/>
    <property type="evidence" value="ECO:0007669"/>
    <property type="project" value="TreeGrafter"/>
</dbReference>
<evidence type="ECO:0000256" key="4">
    <source>
        <dbReference type="ARBA" id="ARBA00022833"/>
    </source>
</evidence>
<keyword evidence="7" id="KW-0812">Transmembrane</keyword>
<dbReference type="GO" id="GO:0004222">
    <property type="term" value="F:metalloendopeptidase activity"/>
    <property type="evidence" value="ECO:0007669"/>
    <property type="project" value="InterPro"/>
</dbReference>
<keyword evidence="4 6" id="KW-0862">Zinc</keyword>
<dbReference type="GO" id="GO:0051603">
    <property type="term" value="P:proteolysis involved in protein catabolic process"/>
    <property type="evidence" value="ECO:0007669"/>
    <property type="project" value="TreeGrafter"/>
</dbReference>
<evidence type="ECO:0000313" key="10">
    <source>
        <dbReference type="Proteomes" id="UP000425960"/>
    </source>
</evidence>
<keyword evidence="1 6" id="KW-0645">Protease</keyword>
<dbReference type="PANTHER" id="PTHR22726:SF1">
    <property type="entry name" value="METALLOENDOPEPTIDASE OMA1, MITOCHONDRIAL"/>
    <property type="match status" value="1"/>
</dbReference>
<comment type="similarity">
    <text evidence="6">Belongs to the peptidase M48 family.</text>
</comment>
<evidence type="ECO:0000256" key="2">
    <source>
        <dbReference type="ARBA" id="ARBA00022723"/>
    </source>
</evidence>
<dbReference type="RefSeq" id="WP_155322286.1">
    <property type="nucleotide sequence ID" value="NZ_AP021876.1"/>
</dbReference>
<dbReference type="Pfam" id="PF01435">
    <property type="entry name" value="Peptidase_M48"/>
    <property type="match status" value="1"/>
</dbReference>
<dbReference type="AlphaFoldDB" id="A0A5K7ZL39"/>
<keyword evidence="2" id="KW-0479">Metal-binding</keyword>
<organism evidence="9 10">
    <name type="scientific">Desulfosarcina ovata subsp. sediminis</name>
    <dbReference type="NCBI Taxonomy" id="885957"/>
    <lineage>
        <taxon>Bacteria</taxon>
        <taxon>Pseudomonadati</taxon>
        <taxon>Thermodesulfobacteriota</taxon>
        <taxon>Desulfobacteria</taxon>
        <taxon>Desulfobacterales</taxon>
        <taxon>Desulfosarcinaceae</taxon>
        <taxon>Desulfosarcina</taxon>
    </lineage>
</organism>
<dbReference type="EMBL" id="AP021876">
    <property type="protein sequence ID" value="BBO81631.1"/>
    <property type="molecule type" value="Genomic_DNA"/>
</dbReference>
<feature type="domain" description="Peptidase M48" evidence="8">
    <location>
        <begin position="208"/>
        <end position="390"/>
    </location>
</feature>
<dbReference type="InterPro" id="IPR051156">
    <property type="entry name" value="Mito/Outer_Membr_Metalloprot"/>
</dbReference>
<keyword evidence="3 6" id="KW-0378">Hydrolase</keyword>
<gene>
    <name evidence="9" type="ORF">DSCO28_21970</name>
</gene>
<evidence type="ECO:0000256" key="1">
    <source>
        <dbReference type="ARBA" id="ARBA00022670"/>
    </source>
</evidence>
<keyword evidence="7" id="KW-1133">Transmembrane helix</keyword>